<proteinExistence type="predicted"/>
<protein>
    <recommendedName>
        <fullName evidence="3">F-box domain-containing protein</fullName>
    </recommendedName>
</protein>
<dbReference type="OrthoDB" id="9984533at2759"/>
<dbReference type="SUPFAM" id="SSF81383">
    <property type="entry name" value="F-box domain"/>
    <property type="match status" value="1"/>
</dbReference>
<sequence length="725" mass="81720">MLLASASVYSPASFIYSPYDLTALRAFISGPGTYNNYGTITVTKGGDLNQPEESSLICYYTQSSNETPVFPLHWSCFEILARALTGSQDVSKIDKDALYSIMAELTSEFGSHLNLRYGNIHRIYQFWECVPGEEFSVTNPLHIPGFCEFLSTSIASINFDIPSASLDSEKDVVHDPFNKLPYDLLYTLFPYLGGDSTLALIKASWHVHCSTRDNAFWKQLIRWEILPWFWELREILAEERSSDFDYKGLYLWLDKMTTPEFGMEGPFMGIANRRRIWDVCQQLANIYFERERYEPISETDEYAEMILEHSMSLHMPMILYPQPKNSVSNVSKQWIRSFYEVDTRASTFETFWNAEGTLVGLAVAFGTDPRVFGRADTDAVGDEQISKQVTRIPATDWISGLILHIPEMNMLDKHAHTAVKGVTVVCRSGKNDMLGDTGSHNSQRPLIVSLDRYLVGVVGQIGGNGLISRLGLLECVRPPNDDFSLCNTNPVSARQTDRPELSIPRRLLWHCSGAFPPIPGLDNRSRGPIWSYSYIHMLPLPPPTFSSGAPADLIPHQLLLWVKNAREESQLKRISAYVVVGGMVTGFSEGKSFTRPIHDVLGFRSEYVRGYGELPRAVGGPPTKQDLRQEFREWDEKNMLHFEIDGPGGEVVTEVEIATAEEPKAIKIRTNCGREAYFGEMKRNEWNVQRAPEGEHIVGLAVTFATKSGFSHDTKEYVSSSFSIP</sequence>
<evidence type="ECO:0000313" key="2">
    <source>
        <dbReference type="Proteomes" id="UP000250266"/>
    </source>
</evidence>
<evidence type="ECO:0000313" key="1">
    <source>
        <dbReference type="EMBL" id="OCK76198.1"/>
    </source>
</evidence>
<reference evidence="1 2" key="1">
    <citation type="journal article" date="2016" name="Nat. Commun.">
        <title>Ectomycorrhizal ecology is imprinted in the genome of the dominant symbiotic fungus Cenococcum geophilum.</title>
        <authorList>
            <consortium name="DOE Joint Genome Institute"/>
            <person name="Peter M."/>
            <person name="Kohler A."/>
            <person name="Ohm R.A."/>
            <person name="Kuo A."/>
            <person name="Krutzmann J."/>
            <person name="Morin E."/>
            <person name="Arend M."/>
            <person name="Barry K.W."/>
            <person name="Binder M."/>
            <person name="Choi C."/>
            <person name="Clum A."/>
            <person name="Copeland A."/>
            <person name="Grisel N."/>
            <person name="Haridas S."/>
            <person name="Kipfer T."/>
            <person name="LaButti K."/>
            <person name="Lindquist E."/>
            <person name="Lipzen A."/>
            <person name="Maire R."/>
            <person name="Meier B."/>
            <person name="Mihaltcheva S."/>
            <person name="Molinier V."/>
            <person name="Murat C."/>
            <person name="Poggeler S."/>
            <person name="Quandt C.A."/>
            <person name="Sperisen C."/>
            <person name="Tritt A."/>
            <person name="Tisserant E."/>
            <person name="Crous P.W."/>
            <person name="Henrissat B."/>
            <person name="Nehls U."/>
            <person name="Egli S."/>
            <person name="Spatafora J.W."/>
            <person name="Grigoriev I.V."/>
            <person name="Martin F.M."/>
        </authorList>
    </citation>
    <scope>NUCLEOTIDE SEQUENCE [LARGE SCALE GENOMIC DNA]</scope>
    <source>
        <strain evidence="1 2">CBS 459.81</strain>
    </source>
</reference>
<accession>A0A8E2E2W8</accession>
<organism evidence="1 2">
    <name type="scientific">Lepidopterella palustris CBS 459.81</name>
    <dbReference type="NCBI Taxonomy" id="1314670"/>
    <lineage>
        <taxon>Eukaryota</taxon>
        <taxon>Fungi</taxon>
        <taxon>Dikarya</taxon>
        <taxon>Ascomycota</taxon>
        <taxon>Pezizomycotina</taxon>
        <taxon>Dothideomycetes</taxon>
        <taxon>Pleosporomycetidae</taxon>
        <taxon>Mytilinidiales</taxon>
        <taxon>Argynnaceae</taxon>
        <taxon>Lepidopterella</taxon>
    </lineage>
</organism>
<evidence type="ECO:0008006" key="3">
    <source>
        <dbReference type="Google" id="ProtNLM"/>
    </source>
</evidence>
<dbReference type="EMBL" id="KV745233">
    <property type="protein sequence ID" value="OCK76198.1"/>
    <property type="molecule type" value="Genomic_DNA"/>
</dbReference>
<gene>
    <name evidence="1" type="ORF">K432DRAFT_336121</name>
</gene>
<dbReference type="AlphaFoldDB" id="A0A8E2E2W8"/>
<dbReference type="Proteomes" id="UP000250266">
    <property type="component" value="Unassembled WGS sequence"/>
</dbReference>
<keyword evidence="2" id="KW-1185">Reference proteome</keyword>
<name>A0A8E2E2W8_9PEZI</name>
<dbReference type="InterPro" id="IPR036047">
    <property type="entry name" value="F-box-like_dom_sf"/>
</dbReference>